<name>A0ABQ4X401_9ASTR</name>
<dbReference type="PANTHER" id="PTHR33064">
    <property type="entry name" value="POL PROTEIN"/>
    <property type="match status" value="1"/>
</dbReference>
<protein>
    <recommendedName>
        <fullName evidence="3">Reverse transcriptase domain-containing protein</fullName>
    </recommendedName>
</protein>
<comment type="caution">
    <text evidence="1">The sequence shown here is derived from an EMBL/GenBank/DDBJ whole genome shotgun (WGS) entry which is preliminary data.</text>
</comment>
<dbReference type="Proteomes" id="UP001151760">
    <property type="component" value="Unassembled WGS sequence"/>
</dbReference>
<sequence length="446" mass="50410">MISTKFERVRFTRLGSSFNDLLRAAQSIEFSVLNSTRYFYNALNVMIKITLISAEGGNFLDKMPSECLRLSSSKSKVVIHKTRQSLQSEFELSFLYNPKEDLKGITTRSGVVYQGPTIPTSSSPKVVERRTEVTKDTVFPTNNGITEDVQPPVVPVENQIPVSKPVVVLVSVPMPNPKPSIPYPSRRNDEKRYPRVPLILGRCFLKTGRAFIDVYEGELTLRVGNEAITYNLDQTSRYSANYNDMTANRIDVVELACEEYSQEVLGFSDEVNESYYDPEGNILLLEALLNSDPSPPSNCNILDFQVLGLKIDGSRVQARSQKDLGSLACIKADKKKLDDIRVVRDFPEDLPAYLLEVQFLGHVVNRDGIHVDPSKVESVKNWMTPESPTEIRSFLGLAGYYRRFIENFSQDRKTLNPVTNRIRHMCGAISKMKLPNLKEKYAMLLC</sequence>
<proteinExistence type="predicted"/>
<dbReference type="InterPro" id="IPR043128">
    <property type="entry name" value="Rev_trsase/Diguanyl_cyclase"/>
</dbReference>
<reference evidence="1" key="2">
    <citation type="submission" date="2022-01" db="EMBL/GenBank/DDBJ databases">
        <authorList>
            <person name="Yamashiro T."/>
            <person name="Shiraishi A."/>
            <person name="Satake H."/>
            <person name="Nakayama K."/>
        </authorList>
    </citation>
    <scope>NUCLEOTIDE SEQUENCE</scope>
</reference>
<dbReference type="SUPFAM" id="SSF56672">
    <property type="entry name" value="DNA/RNA polymerases"/>
    <property type="match status" value="1"/>
</dbReference>
<reference evidence="1" key="1">
    <citation type="journal article" date="2022" name="Int. J. Mol. Sci.">
        <title>Draft Genome of Tanacetum Coccineum: Genomic Comparison of Closely Related Tanacetum-Family Plants.</title>
        <authorList>
            <person name="Yamashiro T."/>
            <person name="Shiraishi A."/>
            <person name="Nakayama K."/>
            <person name="Satake H."/>
        </authorList>
    </citation>
    <scope>NUCLEOTIDE SEQUENCE</scope>
</reference>
<dbReference type="PANTHER" id="PTHR33064:SF37">
    <property type="entry name" value="RIBONUCLEASE H"/>
    <property type="match status" value="1"/>
</dbReference>
<evidence type="ECO:0000313" key="1">
    <source>
        <dbReference type="EMBL" id="GJS59927.1"/>
    </source>
</evidence>
<accession>A0ABQ4X401</accession>
<evidence type="ECO:0000313" key="2">
    <source>
        <dbReference type="Proteomes" id="UP001151760"/>
    </source>
</evidence>
<dbReference type="InterPro" id="IPR051320">
    <property type="entry name" value="Viral_Replic_Matur_Polypro"/>
</dbReference>
<gene>
    <name evidence="1" type="ORF">Tco_0654711</name>
</gene>
<dbReference type="Gene3D" id="3.30.70.270">
    <property type="match status" value="1"/>
</dbReference>
<evidence type="ECO:0008006" key="3">
    <source>
        <dbReference type="Google" id="ProtNLM"/>
    </source>
</evidence>
<dbReference type="EMBL" id="BQNB010009185">
    <property type="protein sequence ID" value="GJS59927.1"/>
    <property type="molecule type" value="Genomic_DNA"/>
</dbReference>
<organism evidence="1 2">
    <name type="scientific">Tanacetum coccineum</name>
    <dbReference type="NCBI Taxonomy" id="301880"/>
    <lineage>
        <taxon>Eukaryota</taxon>
        <taxon>Viridiplantae</taxon>
        <taxon>Streptophyta</taxon>
        <taxon>Embryophyta</taxon>
        <taxon>Tracheophyta</taxon>
        <taxon>Spermatophyta</taxon>
        <taxon>Magnoliopsida</taxon>
        <taxon>eudicotyledons</taxon>
        <taxon>Gunneridae</taxon>
        <taxon>Pentapetalae</taxon>
        <taxon>asterids</taxon>
        <taxon>campanulids</taxon>
        <taxon>Asterales</taxon>
        <taxon>Asteraceae</taxon>
        <taxon>Asteroideae</taxon>
        <taxon>Anthemideae</taxon>
        <taxon>Anthemidinae</taxon>
        <taxon>Tanacetum</taxon>
    </lineage>
</organism>
<keyword evidence="2" id="KW-1185">Reference proteome</keyword>
<dbReference type="InterPro" id="IPR043502">
    <property type="entry name" value="DNA/RNA_pol_sf"/>
</dbReference>